<dbReference type="InterPro" id="IPR000192">
    <property type="entry name" value="Aminotrans_V_dom"/>
</dbReference>
<reference evidence="2" key="2">
    <citation type="submission" date="2023-05" db="EMBL/GenBank/DDBJ databases">
        <authorList>
            <consortium name="Lawrence Berkeley National Laboratory"/>
            <person name="Steindorff A."/>
            <person name="Hensen N."/>
            <person name="Bonometti L."/>
            <person name="Westerberg I."/>
            <person name="Brannstrom I.O."/>
            <person name="Guillou S."/>
            <person name="Cros-Aarteil S."/>
            <person name="Calhoun S."/>
            <person name="Haridas S."/>
            <person name="Kuo A."/>
            <person name="Mondo S."/>
            <person name="Pangilinan J."/>
            <person name="Riley R."/>
            <person name="Labutti K."/>
            <person name="Andreopoulos B."/>
            <person name="Lipzen A."/>
            <person name="Chen C."/>
            <person name="Yanf M."/>
            <person name="Daum C."/>
            <person name="Ng V."/>
            <person name="Clum A."/>
            <person name="Ohm R."/>
            <person name="Martin F."/>
            <person name="Silar P."/>
            <person name="Natvig D."/>
            <person name="Lalanne C."/>
            <person name="Gautier V."/>
            <person name="Ament-Velasquez S.L."/>
            <person name="Kruys A."/>
            <person name="Hutchinson M.I."/>
            <person name="Powell A.J."/>
            <person name="Barry K."/>
            <person name="Miller A.N."/>
            <person name="Grigoriev I.V."/>
            <person name="Debuchy R."/>
            <person name="Gladieux P."/>
            <person name="Thoren M.H."/>
            <person name="Johannesson H."/>
        </authorList>
    </citation>
    <scope>NUCLEOTIDE SEQUENCE</scope>
    <source>
        <strain evidence="2">CBS 123565</strain>
    </source>
</reference>
<dbReference type="Gene3D" id="3.90.1150.10">
    <property type="entry name" value="Aspartate Aminotransferase, domain 1"/>
    <property type="match status" value="1"/>
</dbReference>
<dbReference type="SUPFAM" id="SSF53383">
    <property type="entry name" value="PLP-dependent transferases"/>
    <property type="match status" value="1"/>
</dbReference>
<evidence type="ECO:0000259" key="1">
    <source>
        <dbReference type="Pfam" id="PF00266"/>
    </source>
</evidence>
<proteinExistence type="predicted"/>
<evidence type="ECO:0000313" key="3">
    <source>
        <dbReference type="Proteomes" id="UP001304895"/>
    </source>
</evidence>
<keyword evidence="3" id="KW-1185">Reference proteome</keyword>
<organism evidence="2 3">
    <name type="scientific">Trichocladium antarcticum</name>
    <dbReference type="NCBI Taxonomy" id="1450529"/>
    <lineage>
        <taxon>Eukaryota</taxon>
        <taxon>Fungi</taxon>
        <taxon>Dikarya</taxon>
        <taxon>Ascomycota</taxon>
        <taxon>Pezizomycotina</taxon>
        <taxon>Sordariomycetes</taxon>
        <taxon>Sordariomycetidae</taxon>
        <taxon>Sordariales</taxon>
        <taxon>Chaetomiaceae</taxon>
        <taxon>Trichocladium</taxon>
    </lineage>
</organism>
<protein>
    <submittedName>
        <fullName evidence="2">Cysteine desulfurase</fullName>
    </submittedName>
</protein>
<evidence type="ECO:0000313" key="2">
    <source>
        <dbReference type="EMBL" id="KAK4131777.1"/>
    </source>
</evidence>
<accession>A0AAN6UF09</accession>
<dbReference type="EMBL" id="MU853422">
    <property type="protein sequence ID" value="KAK4131777.1"/>
    <property type="molecule type" value="Genomic_DNA"/>
</dbReference>
<feature type="domain" description="Aminotransferase class V" evidence="1">
    <location>
        <begin position="22"/>
        <end position="403"/>
    </location>
</feature>
<dbReference type="PANTHER" id="PTHR43586:SF21">
    <property type="entry name" value="PYRIDOXAL PHOSPHATE (PLP)-DEPENDENT ASPARTATE AMINOTRANSFERASE SUPERFAMILY"/>
    <property type="match status" value="1"/>
</dbReference>
<comment type="caution">
    <text evidence="2">The sequence shown here is derived from an EMBL/GenBank/DDBJ whole genome shotgun (WGS) entry which is preliminary data.</text>
</comment>
<name>A0AAN6UF09_9PEZI</name>
<dbReference type="InterPro" id="IPR015421">
    <property type="entry name" value="PyrdxlP-dep_Trfase_major"/>
</dbReference>
<reference evidence="2" key="1">
    <citation type="journal article" date="2023" name="Mol. Phylogenet. Evol.">
        <title>Genome-scale phylogeny and comparative genomics of the fungal order Sordariales.</title>
        <authorList>
            <person name="Hensen N."/>
            <person name="Bonometti L."/>
            <person name="Westerberg I."/>
            <person name="Brannstrom I.O."/>
            <person name="Guillou S."/>
            <person name="Cros-Aarteil S."/>
            <person name="Calhoun S."/>
            <person name="Haridas S."/>
            <person name="Kuo A."/>
            <person name="Mondo S."/>
            <person name="Pangilinan J."/>
            <person name="Riley R."/>
            <person name="LaButti K."/>
            <person name="Andreopoulos B."/>
            <person name="Lipzen A."/>
            <person name="Chen C."/>
            <person name="Yan M."/>
            <person name="Daum C."/>
            <person name="Ng V."/>
            <person name="Clum A."/>
            <person name="Steindorff A."/>
            <person name="Ohm R.A."/>
            <person name="Martin F."/>
            <person name="Silar P."/>
            <person name="Natvig D.O."/>
            <person name="Lalanne C."/>
            <person name="Gautier V."/>
            <person name="Ament-Velasquez S.L."/>
            <person name="Kruys A."/>
            <person name="Hutchinson M.I."/>
            <person name="Powell A.J."/>
            <person name="Barry K."/>
            <person name="Miller A.N."/>
            <person name="Grigoriev I.V."/>
            <person name="Debuchy R."/>
            <person name="Gladieux P."/>
            <person name="Hiltunen Thoren M."/>
            <person name="Johannesson H."/>
        </authorList>
    </citation>
    <scope>NUCLEOTIDE SEQUENCE</scope>
    <source>
        <strain evidence="2">CBS 123565</strain>
    </source>
</reference>
<gene>
    <name evidence="2" type="ORF">BT67DRAFT_427184</name>
</gene>
<dbReference type="AlphaFoldDB" id="A0AAN6UF09"/>
<dbReference type="Gene3D" id="3.40.640.10">
    <property type="entry name" value="Type I PLP-dependent aspartate aminotransferase-like (Major domain)"/>
    <property type="match status" value="1"/>
</dbReference>
<dbReference type="Proteomes" id="UP001304895">
    <property type="component" value="Unassembled WGS sequence"/>
</dbReference>
<sequence>MAAPLDMDEVRGSFPALAGEQVFLDNAGGSQALGSVAERIRDYLLNTNVQLGASYVTGKKSTERYNDGYASAAKYINASRDEIVLGPSTTQLFRNVSYALRFQEGDEVIVSVVDHEANIASWVDLAERQKLLLKWWKPNSDGPDAKTNPKLLAADLAALLTDRTRLVACTHASNILGSIHDIKAIASTAHAHNPNTIVCVDAVAYAPHREIDVKDLGVDLYAFSWYKVYGPHISLLYASPRANSLLHPLGHFFNPHRTAEQKLGLAGASYELVHGIPAVAAYLSGSRDSASDSDSKWPGIVAQEGKLQATLLDWLGKKGGVTVWGERSADGGVRVPTVSFTVDGWGSRELVEAVERESGGRIGFRWGAFYSVRLVEEVLGLGEDGVVRVSMVHYNTVDEVKRLIGVLESVLASRQ</sequence>
<dbReference type="PANTHER" id="PTHR43586">
    <property type="entry name" value="CYSTEINE DESULFURASE"/>
    <property type="match status" value="1"/>
</dbReference>
<dbReference type="InterPro" id="IPR015422">
    <property type="entry name" value="PyrdxlP-dep_Trfase_small"/>
</dbReference>
<dbReference type="Pfam" id="PF00266">
    <property type="entry name" value="Aminotran_5"/>
    <property type="match status" value="1"/>
</dbReference>
<dbReference type="InterPro" id="IPR015424">
    <property type="entry name" value="PyrdxlP-dep_Trfase"/>
</dbReference>